<dbReference type="PANTHER" id="PTHR42923">
    <property type="entry name" value="PROTOPORPHYRINOGEN OXIDASE"/>
    <property type="match status" value="1"/>
</dbReference>
<dbReference type="SUPFAM" id="SSF54373">
    <property type="entry name" value="FAD-linked reductases, C-terminal domain"/>
    <property type="match status" value="1"/>
</dbReference>
<feature type="domain" description="Amine oxidase" evidence="7">
    <location>
        <begin position="13"/>
        <end position="445"/>
    </location>
</feature>
<protein>
    <recommendedName>
        <fullName evidence="6">Coproporphyrinogen III oxidase</fullName>
        <ecNumber evidence="6">1.3.3.15</ecNumber>
    </recommendedName>
</protein>
<dbReference type="Gene3D" id="1.10.3110.10">
    <property type="entry name" value="protoporphyrinogen ix oxidase, domain 3"/>
    <property type="match status" value="1"/>
</dbReference>
<name>A0ABS9KBM1_9BACT</name>
<evidence type="ECO:0000256" key="5">
    <source>
        <dbReference type="ARBA" id="ARBA00023133"/>
    </source>
</evidence>
<dbReference type="Proteomes" id="UP001165366">
    <property type="component" value="Unassembled WGS sequence"/>
</dbReference>
<dbReference type="PANTHER" id="PTHR42923:SF3">
    <property type="entry name" value="PROTOPORPHYRINOGEN OXIDASE"/>
    <property type="match status" value="1"/>
</dbReference>
<evidence type="ECO:0000256" key="1">
    <source>
        <dbReference type="ARBA" id="ARBA00001974"/>
    </source>
</evidence>
<dbReference type="Gene3D" id="3.50.50.60">
    <property type="entry name" value="FAD/NAD(P)-binding domain"/>
    <property type="match status" value="1"/>
</dbReference>
<dbReference type="InterPro" id="IPR036188">
    <property type="entry name" value="FAD/NAD-bd_sf"/>
</dbReference>
<keyword evidence="4 6" id="KW-0560">Oxidoreductase</keyword>
<dbReference type="Gene3D" id="3.90.660.20">
    <property type="entry name" value="Protoporphyrinogen oxidase, mitochondrial, domain 2"/>
    <property type="match status" value="1"/>
</dbReference>
<keyword evidence="5 6" id="KW-0350">Heme biosynthesis</keyword>
<dbReference type="EMBL" id="JAKLWS010000006">
    <property type="protein sequence ID" value="MCG2588249.1"/>
    <property type="molecule type" value="Genomic_DNA"/>
</dbReference>
<comment type="pathway">
    <text evidence="6">Porphyrin-containing compound metabolism; protoheme biosynthesis.</text>
</comment>
<reference evidence="8" key="2">
    <citation type="submission" date="2024-05" db="EMBL/GenBank/DDBJ databases">
        <title>Rhodohalobacter halophilus gen. nov., sp. nov., a moderately halophilic member of the family Balneolaceae.</title>
        <authorList>
            <person name="Xia J."/>
        </authorList>
    </citation>
    <scope>NUCLEOTIDE SEQUENCE</scope>
    <source>
        <strain evidence="8">WB101</strain>
    </source>
</reference>
<comment type="similarity">
    <text evidence="6">Belongs to the protoporphyrinogen/coproporphyrinogen oxidase family. Coproporphyrinogen III oxidase subfamily.</text>
</comment>
<comment type="caution">
    <text evidence="8">The sequence shown here is derived from an EMBL/GenBank/DDBJ whole genome shotgun (WGS) entry which is preliminary data.</text>
</comment>
<keyword evidence="6" id="KW-0963">Cytoplasm</keyword>
<evidence type="ECO:0000256" key="6">
    <source>
        <dbReference type="RuleBase" id="RU364052"/>
    </source>
</evidence>
<gene>
    <name evidence="8" type="primary">hemG</name>
    <name evidence="8" type="ORF">L6773_06700</name>
</gene>
<dbReference type="SUPFAM" id="SSF51905">
    <property type="entry name" value="FAD/NAD(P)-binding domain"/>
    <property type="match status" value="1"/>
</dbReference>
<comment type="function">
    <text evidence="6">Involved in coproporphyrin-dependent heme b biosynthesis. Catalyzes the oxidation of coproporphyrinogen III to coproporphyrin III.</text>
</comment>
<dbReference type="RefSeq" id="WP_237853092.1">
    <property type="nucleotide sequence ID" value="NZ_JAKLWS010000006.1"/>
</dbReference>
<evidence type="ECO:0000313" key="8">
    <source>
        <dbReference type="EMBL" id="MCG2588249.1"/>
    </source>
</evidence>
<proteinExistence type="inferred from homology"/>
<comment type="subcellular location">
    <subcellularLocation>
        <location evidence="6">Cytoplasm</location>
    </subcellularLocation>
</comment>
<dbReference type="GO" id="GO:0004729">
    <property type="term" value="F:oxygen-dependent protoporphyrinogen oxidase activity"/>
    <property type="evidence" value="ECO:0007669"/>
    <property type="project" value="UniProtKB-EC"/>
</dbReference>
<evidence type="ECO:0000256" key="2">
    <source>
        <dbReference type="ARBA" id="ARBA00022630"/>
    </source>
</evidence>
<keyword evidence="9" id="KW-1185">Reference proteome</keyword>
<evidence type="ECO:0000313" key="9">
    <source>
        <dbReference type="Proteomes" id="UP001165366"/>
    </source>
</evidence>
<accession>A0ABS9KBM1</accession>
<dbReference type="InterPro" id="IPR050464">
    <property type="entry name" value="Zeta_carotene_desat/Oxidored"/>
</dbReference>
<dbReference type="Pfam" id="PF01593">
    <property type="entry name" value="Amino_oxidase"/>
    <property type="match status" value="1"/>
</dbReference>
<evidence type="ECO:0000256" key="3">
    <source>
        <dbReference type="ARBA" id="ARBA00022827"/>
    </source>
</evidence>
<reference evidence="8" key="1">
    <citation type="submission" date="2022-01" db="EMBL/GenBank/DDBJ databases">
        <authorList>
            <person name="Wang Y."/>
        </authorList>
    </citation>
    <scope>NUCLEOTIDE SEQUENCE</scope>
    <source>
        <strain evidence="8">WB101</strain>
    </source>
</reference>
<evidence type="ECO:0000259" key="7">
    <source>
        <dbReference type="Pfam" id="PF01593"/>
    </source>
</evidence>
<keyword evidence="2 6" id="KW-0285">Flavoprotein</keyword>
<organism evidence="8 9">
    <name type="scientific">Rhodohalobacter sulfatireducens</name>
    <dbReference type="NCBI Taxonomy" id="2911366"/>
    <lineage>
        <taxon>Bacteria</taxon>
        <taxon>Pseudomonadati</taxon>
        <taxon>Balneolota</taxon>
        <taxon>Balneolia</taxon>
        <taxon>Balneolales</taxon>
        <taxon>Balneolaceae</taxon>
        <taxon>Rhodohalobacter</taxon>
    </lineage>
</organism>
<dbReference type="InterPro" id="IPR004572">
    <property type="entry name" value="Protoporphyrinogen_oxidase"/>
</dbReference>
<evidence type="ECO:0000256" key="4">
    <source>
        <dbReference type="ARBA" id="ARBA00023002"/>
    </source>
</evidence>
<dbReference type="EC" id="1.3.3.15" evidence="6"/>
<dbReference type="NCBIfam" id="TIGR00562">
    <property type="entry name" value="proto_IX_ox"/>
    <property type="match status" value="1"/>
</dbReference>
<comment type="catalytic activity">
    <reaction evidence="6">
        <text>coproporphyrinogen III + 3 O2 = coproporphyrin III + 3 H2O2</text>
        <dbReference type="Rhea" id="RHEA:43436"/>
        <dbReference type="ChEBI" id="CHEBI:15379"/>
        <dbReference type="ChEBI" id="CHEBI:16240"/>
        <dbReference type="ChEBI" id="CHEBI:57309"/>
        <dbReference type="ChEBI" id="CHEBI:131725"/>
        <dbReference type="EC" id="1.3.3.15"/>
    </reaction>
</comment>
<sequence>MEENKIAIVGAGITGLTAAWSLKRMGHKVELFEQHGYAGGSIKSVIEDGWLLEYGPNTLLLKDKKVADFLKELGIWEEKIIANPESSKRFIIKNGQLVKLPSSLSEAISTPLFSTLGKLAVLKEPFISKTDNQDETVAQFVKRRIGKEMLDYALNPFIAGIYANRPEKLSLRHTFPKMYELEQEYGSLIWGTFAGRKKRKSEGRIDRELISFNNGLHQIVETITDQLDEIYFNHQIKKIQKLDDGWYLKSKFGDKGPYEKVILNAPLYKWNKRLLPIQQEKHEEIETVDYPPLSVFHLGFKKGQVSHPLDGFGFLVPEKENRNILGALFSSTLFPGRAPADSHLLTVFVGGGRNPELAQKESQSLLKIVLAELEDLIGVTGEPIFKEHVFWPKSIPGYHVGYDRVLDAFNSIEKSNPGLHLAGNFRDGVSVPDCIKNGLHLAKELAD</sequence>
<comment type="cofactor">
    <cofactor evidence="1 6">
        <name>FAD</name>
        <dbReference type="ChEBI" id="CHEBI:57692"/>
    </cofactor>
</comment>
<dbReference type="InterPro" id="IPR002937">
    <property type="entry name" value="Amino_oxidase"/>
</dbReference>
<keyword evidence="3 6" id="KW-0274">FAD</keyword>